<dbReference type="InterPro" id="IPR045584">
    <property type="entry name" value="Pilin-like"/>
</dbReference>
<dbReference type="KEGG" id="dpb:BABL1_gene_293"/>
<organism evidence="2 3">
    <name type="scientific">Candidatus Babela massiliensis</name>
    <dbReference type="NCBI Taxonomy" id="673862"/>
    <lineage>
        <taxon>Bacteria</taxon>
        <taxon>Candidatus Babelota</taxon>
        <taxon>Candidatus Babeliae</taxon>
        <taxon>Candidatus Babeliales</taxon>
        <taxon>Candidatus Babeliaceae</taxon>
        <taxon>Candidatus Babela</taxon>
    </lineage>
</organism>
<dbReference type="STRING" id="673862.BABL1_gene_293"/>
<keyword evidence="1" id="KW-0472">Membrane</keyword>
<dbReference type="SUPFAM" id="SSF54523">
    <property type="entry name" value="Pili subunits"/>
    <property type="match status" value="1"/>
</dbReference>
<dbReference type="NCBIfam" id="TIGR02532">
    <property type="entry name" value="IV_pilin_GFxxxE"/>
    <property type="match status" value="1"/>
</dbReference>
<proteinExistence type="predicted"/>
<name>V6DGJ5_9BACT</name>
<reference evidence="2 3" key="1">
    <citation type="journal article" date="2015" name="Biol. Direct">
        <title>Babela massiliensis, a representative of a widespread bacterial phylum with unusual adaptations to parasitism in amoebae.</title>
        <authorList>
            <person name="Pagnier I."/>
            <person name="Yutin N."/>
            <person name="Croce O."/>
            <person name="Makarova K.S."/>
            <person name="Wolf Y.I."/>
            <person name="Benamar S."/>
            <person name="Raoult D."/>
            <person name="Koonin E.V."/>
            <person name="La Scola B."/>
        </authorList>
    </citation>
    <scope>NUCLEOTIDE SEQUENCE [LARGE SCALE GENOMIC DNA]</scope>
    <source>
        <strain evidence="3">BABL1</strain>
    </source>
</reference>
<gene>
    <name evidence="2" type="ORF">BABL1_gene_293</name>
</gene>
<sequence>MKKAFTIIELLMVMLIIGLIMSVGLPRFTSIGTSEFDKFFARLNSITQEGAQKAQEFNVVYKILFNITGKKIELLPIDVENDKDKNNTRKKEFDIPDFISIEDFLIDNKSQFTSGKGEKRSAYFLINPMGITQNVKIIFINNNLFSKDPKTGKYEAVLNPFTAEFKIL</sequence>
<dbReference type="RefSeq" id="WP_023792311.1">
    <property type="nucleotide sequence ID" value="NC_023003.1"/>
</dbReference>
<dbReference type="AlphaFoldDB" id="V6DGJ5"/>
<dbReference type="HOGENOM" id="CLU_1583471_0_0_7"/>
<evidence type="ECO:0000313" key="2">
    <source>
        <dbReference type="EMBL" id="CDK30722.1"/>
    </source>
</evidence>
<evidence type="ECO:0000313" key="3">
    <source>
        <dbReference type="Proteomes" id="UP000018769"/>
    </source>
</evidence>
<keyword evidence="1" id="KW-0812">Transmembrane</keyword>
<accession>V6DGJ5</accession>
<dbReference type="EMBL" id="HG793133">
    <property type="protein sequence ID" value="CDK30722.1"/>
    <property type="molecule type" value="Genomic_DNA"/>
</dbReference>
<dbReference type="Proteomes" id="UP000018769">
    <property type="component" value="Chromosome I"/>
</dbReference>
<protein>
    <submittedName>
        <fullName evidence="2">Type II secretory pathway pseudopilin PulG</fullName>
    </submittedName>
</protein>
<evidence type="ECO:0000256" key="1">
    <source>
        <dbReference type="SAM" id="Phobius"/>
    </source>
</evidence>
<feature type="transmembrane region" description="Helical" evidence="1">
    <location>
        <begin position="7"/>
        <end position="25"/>
    </location>
</feature>
<dbReference type="InterPro" id="IPR012902">
    <property type="entry name" value="N_methyl_site"/>
</dbReference>
<keyword evidence="1" id="KW-1133">Transmembrane helix</keyword>
<keyword evidence="3" id="KW-1185">Reference proteome</keyword>